<dbReference type="EMBL" id="WNKZ01000010">
    <property type="protein sequence ID" value="MTV52238.1"/>
    <property type="molecule type" value="Genomic_DNA"/>
</dbReference>
<evidence type="ECO:0000313" key="1">
    <source>
        <dbReference type="EMBL" id="MTV52238.1"/>
    </source>
</evidence>
<name>A0A6I3SSV6_9BURK</name>
<organism evidence="1 2">
    <name type="scientific">Pseudoduganella buxea</name>
    <dbReference type="NCBI Taxonomy" id="1949069"/>
    <lineage>
        <taxon>Bacteria</taxon>
        <taxon>Pseudomonadati</taxon>
        <taxon>Pseudomonadota</taxon>
        <taxon>Betaproteobacteria</taxon>
        <taxon>Burkholderiales</taxon>
        <taxon>Oxalobacteraceae</taxon>
        <taxon>Telluria group</taxon>
        <taxon>Pseudoduganella</taxon>
    </lineage>
</organism>
<sequence length="57" mass="6325">MPCAFSLSCNVDLRFHCHPFGVTATGCMARFRGCCGSGFQSWLPALQADWKTRKLLT</sequence>
<proteinExistence type="predicted"/>
<gene>
    <name evidence="1" type="ORF">GM672_05750</name>
</gene>
<protein>
    <submittedName>
        <fullName evidence="1">Uncharacterized protein</fullName>
    </submittedName>
</protein>
<dbReference type="Proteomes" id="UP000430634">
    <property type="component" value="Unassembled WGS sequence"/>
</dbReference>
<reference evidence="1 2" key="1">
    <citation type="submission" date="2019-11" db="EMBL/GenBank/DDBJ databases">
        <title>Type strains purchased from KCTC, JCM and DSMZ.</title>
        <authorList>
            <person name="Lu H."/>
        </authorList>
    </citation>
    <scope>NUCLEOTIDE SEQUENCE [LARGE SCALE GENOMIC DNA]</scope>
    <source>
        <strain evidence="1 2">KCTC 52429</strain>
    </source>
</reference>
<evidence type="ECO:0000313" key="2">
    <source>
        <dbReference type="Proteomes" id="UP000430634"/>
    </source>
</evidence>
<comment type="caution">
    <text evidence="1">The sequence shown here is derived from an EMBL/GenBank/DDBJ whole genome shotgun (WGS) entry which is preliminary data.</text>
</comment>
<dbReference type="AlphaFoldDB" id="A0A6I3SSV6"/>
<accession>A0A6I3SSV6</accession>